<protein>
    <recommendedName>
        <fullName evidence="3">RNI-like protein</fullName>
    </recommendedName>
</protein>
<dbReference type="OrthoDB" id="3886018at2759"/>
<dbReference type="HOGENOM" id="CLU_509933_0_0_1"/>
<gene>
    <name evidence="1" type="ORF">GLAREA_06764</name>
</gene>
<dbReference type="AlphaFoldDB" id="S3DNT2"/>
<dbReference type="KEGG" id="glz:GLAREA_06764"/>
<organism evidence="1 2">
    <name type="scientific">Glarea lozoyensis (strain ATCC 20868 / MF5171)</name>
    <dbReference type="NCBI Taxonomy" id="1116229"/>
    <lineage>
        <taxon>Eukaryota</taxon>
        <taxon>Fungi</taxon>
        <taxon>Dikarya</taxon>
        <taxon>Ascomycota</taxon>
        <taxon>Pezizomycotina</taxon>
        <taxon>Leotiomycetes</taxon>
        <taxon>Helotiales</taxon>
        <taxon>Helotiaceae</taxon>
        <taxon>Glarea</taxon>
    </lineage>
</organism>
<dbReference type="SUPFAM" id="SSF52047">
    <property type="entry name" value="RNI-like"/>
    <property type="match status" value="1"/>
</dbReference>
<keyword evidence="2" id="KW-1185">Reference proteome</keyword>
<dbReference type="Proteomes" id="UP000016922">
    <property type="component" value="Unassembled WGS sequence"/>
</dbReference>
<dbReference type="InterPro" id="IPR032675">
    <property type="entry name" value="LRR_dom_sf"/>
</dbReference>
<reference evidence="1 2" key="1">
    <citation type="journal article" date="2013" name="BMC Genomics">
        <title>Genomics-driven discovery of the pneumocandin biosynthetic gene cluster in the fungus Glarea lozoyensis.</title>
        <authorList>
            <person name="Chen L."/>
            <person name="Yue Q."/>
            <person name="Zhang X."/>
            <person name="Xiang M."/>
            <person name="Wang C."/>
            <person name="Li S."/>
            <person name="Che Y."/>
            <person name="Ortiz-Lopez F.J."/>
            <person name="Bills G.F."/>
            <person name="Liu X."/>
            <person name="An Z."/>
        </authorList>
    </citation>
    <scope>NUCLEOTIDE SEQUENCE [LARGE SCALE GENOMIC DNA]</scope>
    <source>
        <strain evidence="2">ATCC 20868 / MF5171</strain>
    </source>
</reference>
<evidence type="ECO:0008006" key="3">
    <source>
        <dbReference type="Google" id="ProtNLM"/>
    </source>
</evidence>
<dbReference type="GeneID" id="19465817"/>
<sequence length="467" mass="52661">MASNLESVATELAIIIGDCLDVNSICSLRLASHSTARLFTPSLRPFVKGLHADLTEFTLSRLCDLAFNTELGSAVRILRLDCVYFRTFDEPWVYNMGGKDVPWTEDQEPEQQQFAGQPMCKMLTKVLNGFPNVREIILAACVATYDDERHVDLFAFKWTKDWLRAFAAYQALLSAIINSGTQLDSLVVYQKLKKCSIPTHAITIGLLPILHTTGFKAFGMKLKAFSLDLAMTTQPPRPNETSLSISNEEDVQLMLNHGASTKNYRGGSEIDIEGVSLLLRLMPNLESLEINLYPAASLDEEAYGAFLPTLFKDNWKLPRLKKLTFLGLTTTHEALQGVLTRHAATLEEVSFDHVNLSSGSWNQVFETLSQRMPLLSTLHLSLIATTSDPMEMNLEPADRRLDPIEKPEPHRVWNMETEDYENCWVRRTIDRDEIKRGLRFRPLQVPPSAPVLSLCHNFYTLDCSCCD</sequence>
<dbReference type="eggNOG" id="ENOG502SKQJ">
    <property type="taxonomic scope" value="Eukaryota"/>
</dbReference>
<evidence type="ECO:0000313" key="2">
    <source>
        <dbReference type="Proteomes" id="UP000016922"/>
    </source>
</evidence>
<proteinExistence type="predicted"/>
<name>S3DNT2_GLAL2</name>
<dbReference type="RefSeq" id="XP_008078903.1">
    <property type="nucleotide sequence ID" value="XM_008080712.1"/>
</dbReference>
<dbReference type="Gene3D" id="3.80.10.10">
    <property type="entry name" value="Ribonuclease Inhibitor"/>
    <property type="match status" value="1"/>
</dbReference>
<accession>S3DNT2</accession>
<evidence type="ECO:0000313" key="1">
    <source>
        <dbReference type="EMBL" id="EPE33751.1"/>
    </source>
</evidence>
<dbReference type="EMBL" id="KE145357">
    <property type="protein sequence ID" value="EPE33751.1"/>
    <property type="molecule type" value="Genomic_DNA"/>
</dbReference>